<accession>A0A840PF89</accession>
<dbReference type="InterPro" id="IPR041694">
    <property type="entry name" value="ADH_N_2"/>
</dbReference>
<dbReference type="InterPro" id="IPR036291">
    <property type="entry name" value="NAD(P)-bd_dom_sf"/>
</dbReference>
<dbReference type="PANTHER" id="PTHR43205:SF7">
    <property type="entry name" value="PROSTAGLANDIN REDUCTASE 1"/>
    <property type="match status" value="1"/>
</dbReference>
<keyword evidence="1" id="KW-0560">Oxidoreductase</keyword>
<dbReference type="Gene3D" id="3.40.50.720">
    <property type="entry name" value="NAD(P)-binding Rossmann-like Domain"/>
    <property type="match status" value="1"/>
</dbReference>
<dbReference type="InterPro" id="IPR045010">
    <property type="entry name" value="MDR_fam"/>
</dbReference>
<dbReference type="SUPFAM" id="SSF50129">
    <property type="entry name" value="GroES-like"/>
    <property type="match status" value="1"/>
</dbReference>
<dbReference type="Gene3D" id="3.90.180.10">
    <property type="entry name" value="Medium-chain alcohol dehydrogenases, catalytic domain"/>
    <property type="match status" value="1"/>
</dbReference>
<name>A0A840PF89_9ACTN</name>
<evidence type="ECO:0000256" key="1">
    <source>
        <dbReference type="ARBA" id="ARBA00023002"/>
    </source>
</evidence>
<dbReference type="Proteomes" id="UP000578449">
    <property type="component" value="Unassembled WGS sequence"/>
</dbReference>
<feature type="domain" description="Enoyl reductase (ER)" evidence="2">
    <location>
        <begin position="45"/>
        <end position="326"/>
    </location>
</feature>
<organism evidence="3 4">
    <name type="scientific">Thermocatellispora tengchongensis</name>
    <dbReference type="NCBI Taxonomy" id="1073253"/>
    <lineage>
        <taxon>Bacteria</taxon>
        <taxon>Bacillati</taxon>
        <taxon>Actinomycetota</taxon>
        <taxon>Actinomycetes</taxon>
        <taxon>Streptosporangiales</taxon>
        <taxon>Streptosporangiaceae</taxon>
        <taxon>Thermocatellispora</taxon>
    </lineage>
</organism>
<dbReference type="Pfam" id="PF16884">
    <property type="entry name" value="ADH_N_2"/>
    <property type="match status" value="1"/>
</dbReference>
<dbReference type="AlphaFoldDB" id="A0A840PF89"/>
<evidence type="ECO:0000313" key="3">
    <source>
        <dbReference type="EMBL" id="MBB5137426.1"/>
    </source>
</evidence>
<sequence>MMMTHEIQLTAQIDAAPAPEHFTVVQTEIEGEVVVRTDYLGLAATYLELMRADCHLPIPAWQPGRRVGVMAIGTVLSSASPDLHEGDLVQSMTGWSTHSAGPAASYIKLDPDAYPDAGYYLGQGPTAYYGVADVAKAGEGDVVFVSGAAGGVGSLAGQIARNLGAKKVIGSAGSQAKADYLVNELGFDAAFDYHHDPVAALKELAPEGITVFFDTVGGTLYDAALEAAAPGARFALCGSLSTQLGAAADRFPEPDRDAALARGVELIPFSCHHTPGQIAAWHHHFRTALDQGRFVYPRTVVETGIDGVPGTFLAMLHGEYRGNVSVRLA</sequence>
<dbReference type="Pfam" id="PF00107">
    <property type="entry name" value="ADH_zinc_N"/>
    <property type="match status" value="1"/>
</dbReference>
<evidence type="ECO:0000259" key="2">
    <source>
        <dbReference type="SMART" id="SM00829"/>
    </source>
</evidence>
<dbReference type="InterPro" id="IPR020843">
    <property type="entry name" value="ER"/>
</dbReference>
<reference evidence="3 4" key="1">
    <citation type="submission" date="2020-08" db="EMBL/GenBank/DDBJ databases">
        <title>Genomic Encyclopedia of Type Strains, Phase IV (KMG-IV): sequencing the most valuable type-strain genomes for metagenomic binning, comparative biology and taxonomic classification.</title>
        <authorList>
            <person name="Goeker M."/>
        </authorList>
    </citation>
    <scope>NUCLEOTIDE SEQUENCE [LARGE SCALE GENOMIC DNA]</scope>
    <source>
        <strain evidence="3 4">DSM 45615</strain>
    </source>
</reference>
<proteinExistence type="predicted"/>
<protein>
    <recommendedName>
        <fullName evidence="2">Enoyl reductase (ER) domain-containing protein</fullName>
    </recommendedName>
</protein>
<dbReference type="EMBL" id="JACHGN010000017">
    <property type="protein sequence ID" value="MBB5137426.1"/>
    <property type="molecule type" value="Genomic_DNA"/>
</dbReference>
<dbReference type="PANTHER" id="PTHR43205">
    <property type="entry name" value="PROSTAGLANDIN REDUCTASE"/>
    <property type="match status" value="1"/>
</dbReference>
<dbReference type="CDD" id="cd05288">
    <property type="entry name" value="PGDH"/>
    <property type="match status" value="1"/>
</dbReference>
<keyword evidence="4" id="KW-1185">Reference proteome</keyword>
<evidence type="ECO:0000313" key="4">
    <source>
        <dbReference type="Proteomes" id="UP000578449"/>
    </source>
</evidence>
<dbReference type="InterPro" id="IPR011032">
    <property type="entry name" value="GroES-like_sf"/>
</dbReference>
<dbReference type="GO" id="GO:0016628">
    <property type="term" value="F:oxidoreductase activity, acting on the CH-CH group of donors, NAD or NADP as acceptor"/>
    <property type="evidence" value="ECO:0007669"/>
    <property type="project" value="InterPro"/>
</dbReference>
<dbReference type="SMART" id="SM00829">
    <property type="entry name" value="PKS_ER"/>
    <property type="match status" value="1"/>
</dbReference>
<comment type="caution">
    <text evidence="3">The sequence shown here is derived from an EMBL/GenBank/DDBJ whole genome shotgun (WGS) entry which is preliminary data.</text>
</comment>
<dbReference type="SUPFAM" id="SSF51735">
    <property type="entry name" value="NAD(P)-binding Rossmann-fold domains"/>
    <property type="match status" value="1"/>
</dbReference>
<gene>
    <name evidence="3" type="ORF">HNP84_007178</name>
</gene>
<dbReference type="InterPro" id="IPR013149">
    <property type="entry name" value="ADH-like_C"/>
</dbReference>